<keyword evidence="4" id="KW-1185">Reference proteome</keyword>
<protein>
    <recommendedName>
        <fullName evidence="2">Transglutaminase-like domain-containing protein</fullName>
    </recommendedName>
</protein>
<evidence type="ECO:0000313" key="3">
    <source>
        <dbReference type="EMBL" id="NNT71007.1"/>
    </source>
</evidence>
<evidence type="ECO:0000313" key="4">
    <source>
        <dbReference type="Proteomes" id="UP000536509"/>
    </source>
</evidence>
<dbReference type="SUPFAM" id="SSF54001">
    <property type="entry name" value="Cysteine proteinases"/>
    <property type="match status" value="1"/>
</dbReference>
<dbReference type="InterPro" id="IPR038765">
    <property type="entry name" value="Papain-like_cys_pep_sf"/>
</dbReference>
<dbReference type="EMBL" id="JABEVX010000001">
    <property type="protein sequence ID" value="NNT71007.1"/>
    <property type="molecule type" value="Genomic_DNA"/>
</dbReference>
<gene>
    <name evidence="3" type="ORF">HKT18_02145</name>
</gene>
<dbReference type="Gene3D" id="2.60.120.1130">
    <property type="match status" value="1"/>
</dbReference>
<dbReference type="AlphaFoldDB" id="A0A7Y3R6X2"/>
<accession>A0A7Y3R6X2</accession>
<evidence type="ECO:0000259" key="2">
    <source>
        <dbReference type="Pfam" id="PF01841"/>
    </source>
</evidence>
<dbReference type="Proteomes" id="UP000536509">
    <property type="component" value="Unassembled WGS sequence"/>
</dbReference>
<sequence length="637" mass="74504">MKTSQLWLGFLCLFVNTVVAQKGIDPTPEDISKAKQLREKYAKDDIAILESSDFVSFDLNKKDGKVIVNHTARENLMNINHRADIHKYEFYDSESSIQTFSLKYRNDKPAQFSVTDEFYKDNDLFYNDAKVKYIAVDFPVQGYNYKYEMEKKYDDVKYFTALYFNDEYPILKKKIAFDIPNWLEVELREFNFEGHKITKTSTQEGNITHVTYTFDEVPAIYKEEETPGRSYLYPHILILAKSFTKDGVKTPLFRDYNDLYKWYRSLILMMKDDTNVLKDKVAELTANAKSDEEKIKNIYYWVQDNIRYIAFEDGIAGFKPDESNNVFTKRYGDCKGMANLIKQMLKLAGFDARLTWIGTKHIAYDYRTPSLAVDNHMICTLFHKGKKIYLDGTEKFNSLGDYAERIQNKEVMIEDGEKCIIEKVPGGTAEANKELFKATLSIENETMIGTCNKSFFGESKTQFLNIYNSFETNKKKERLDGFLSRQNKSIQVKEVKTSDFKDRDIPLTLDYGITISNKVSSFDDEIYVDLDFMNEYKNFELKDRKVDYEMDYKTNFNSLITLKIPDGYKVTKIPSNLVIKEPNFDINISFENTGKEIVYKKTFLFKNGCIKANEIEKWNDFNKKLIENYNQQITLSK</sequence>
<feature type="signal peptide" evidence="1">
    <location>
        <begin position="1"/>
        <end position="20"/>
    </location>
</feature>
<proteinExistence type="predicted"/>
<dbReference type="Gene3D" id="2.60.40.3140">
    <property type="match status" value="1"/>
</dbReference>
<evidence type="ECO:0000256" key="1">
    <source>
        <dbReference type="SAM" id="SignalP"/>
    </source>
</evidence>
<dbReference type="Pfam" id="PF01841">
    <property type="entry name" value="Transglut_core"/>
    <property type="match status" value="1"/>
</dbReference>
<name>A0A7Y3R6X2_9FLAO</name>
<dbReference type="Gene3D" id="3.10.620.30">
    <property type="match status" value="1"/>
</dbReference>
<comment type="caution">
    <text evidence="3">The sequence shown here is derived from an EMBL/GenBank/DDBJ whole genome shotgun (WGS) entry which is preliminary data.</text>
</comment>
<feature type="domain" description="Transglutaminase-like" evidence="2">
    <location>
        <begin position="281"/>
        <end position="355"/>
    </location>
</feature>
<reference evidence="3 4" key="1">
    <citation type="submission" date="2020-05" db="EMBL/GenBank/DDBJ databases">
        <title>Draft genome of Flavobacterium sp. IMCC34852.</title>
        <authorList>
            <person name="Song J."/>
            <person name="Cho J.-C."/>
        </authorList>
    </citation>
    <scope>NUCLEOTIDE SEQUENCE [LARGE SCALE GENOMIC DNA]</scope>
    <source>
        <strain evidence="3 4">IMCC34852</strain>
    </source>
</reference>
<dbReference type="RefSeq" id="WP_171221203.1">
    <property type="nucleotide sequence ID" value="NZ_CP121446.1"/>
</dbReference>
<organism evidence="3 4">
    <name type="scientific">Flavobacterium rivulicola</name>
    <dbReference type="NCBI Taxonomy" id="2732161"/>
    <lineage>
        <taxon>Bacteria</taxon>
        <taxon>Pseudomonadati</taxon>
        <taxon>Bacteroidota</taxon>
        <taxon>Flavobacteriia</taxon>
        <taxon>Flavobacteriales</taxon>
        <taxon>Flavobacteriaceae</taxon>
        <taxon>Flavobacterium</taxon>
    </lineage>
</organism>
<keyword evidence="1" id="KW-0732">Signal</keyword>
<feature type="chain" id="PRO_5030915134" description="Transglutaminase-like domain-containing protein" evidence="1">
    <location>
        <begin position="21"/>
        <end position="637"/>
    </location>
</feature>
<dbReference type="InterPro" id="IPR002931">
    <property type="entry name" value="Transglutaminase-like"/>
</dbReference>